<dbReference type="EMBL" id="KV784357">
    <property type="protein sequence ID" value="OEU17777.1"/>
    <property type="molecule type" value="Genomic_DNA"/>
</dbReference>
<keyword evidence="4" id="KW-1185">Reference proteome</keyword>
<feature type="signal peptide" evidence="2">
    <location>
        <begin position="1"/>
        <end position="20"/>
    </location>
</feature>
<sequence length="127" mass="14054">MKFYCFSLIVAAIAPLAVVANRNIRGSKLDTNGEINDFLDYFRILGVGSMTDKGDVKGDDEVWMGDDKTPDDYFGKDTKMEKSMKSKREKSEKKSKEKLEKGKSAVKSGKGKSGKKEKSEKSKGSKA</sequence>
<dbReference type="InParanoid" id="A0A1E7FI08"/>
<feature type="compositionally biased region" description="Basic and acidic residues" evidence="1">
    <location>
        <begin position="114"/>
        <end position="127"/>
    </location>
</feature>
<dbReference type="KEGG" id="fcy:FRACYDRAFT_238202"/>
<proteinExistence type="predicted"/>
<evidence type="ECO:0000313" key="3">
    <source>
        <dbReference type="EMBL" id="OEU17777.1"/>
    </source>
</evidence>
<keyword evidence="2" id="KW-0732">Signal</keyword>
<reference evidence="3 4" key="1">
    <citation type="submission" date="2016-09" db="EMBL/GenBank/DDBJ databases">
        <title>Extensive genetic diversity and differential bi-allelic expression allows diatom success in the polar Southern Ocean.</title>
        <authorList>
            <consortium name="DOE Joint Genome Institute"/>
            <person name="Mock T."/>
            <person name="Otillar R.P."/>
            <person name="Strauss J."/>
            <person name="Dupont C."/>
            <person name="Frickenhaus S."/>
            <person name="Maumus F."/>
            <person name="Mcmullan M."/>
            <person name="Sanges R."/>
            <person name="Schmutz J."/>
            <person name="Toseland A."/>
            <person name="Valas R."/>
            <person name="Veluchamy A."/>
            <person name="Ward B.J."/>
            <person name="Allen A."/>
            <person name="Barry K."/>
            <person name="Falciatore A."/>
            <person name="Ferrante M."/>
            <person name="Fortunato A.E."/>
            <person name="Gloeckner G."/>
            <person name="Gruber A."/>
            <person name="Hipkin R."/>
            <person name="Janech M."/>
            <person name="Kroth P."/>
            <person name="Leese F."/>
            <person name="Lindquist E."/>
            <person name="Lyon B.R."/>
            <person name="Martin J."/>
            <person name="Mayer C."/>
            <person name="Parker M."/>
            <person name="Quesneville H."/>
            <person name="Raymond J."/>
            <person name="Uhlig C."/>
            <person name="Valentin K.U."/>
            <person name="Worden A.Z."/>
            <person name="Armbrust E.V."/>
            <person name="Bowler C."/>
            <person name="Green B."/>
            <person name="Moulton V."/>
            <person name="Van Oosterhout C."/>
            <person name="Grigoriev I."/>
        </authorList>
    </citation>
    <scope>NUCLEOTIDE SEQUENCE [LARGE SCALE GENOMIC DNA]</scope>
    <source>
        <strain evidence="3 4">CCMP1102</strain>
    </source>
</reference>
<name>A0A1E7FI08_9STRA</name>
<evidence type="ECO:0000313" key="4">
    <source>
        <dbReference type="Proteomes" id="UP000095751"/>
    </source>
</evidence>
<protein>
    <submittedName>
        <fullName evidence="3">Uncharacterized protein</fullName>
    </submittedName>
</protein>
<dbReference type="AlphaFoldDB" id="A0A1E7FI08"/>
<organism evidence="3 4">
    <name type="scientific">Fragilariopsis cylindrus CCMP1102</name>
    <dbReference type="NCBI Taxonomy" id="635003"/>
    <lineage>
        <taxon>Eukaryota</taxon>
        <taxon>Sar</taxon>
        <taxon>Stramenopiles</taxon>
        <taxon>Ochrophyta</taxon>
        <taxon>Bacillariophyta</taxon>
        <taxon>Bacillariophyceae</taxon>
        <taxon>Bacillariophycidae</taxon>
        <taxon>Bacillariales</taxon>
        <taxon>Bacillariaceae</taxon>
        <taxon>Fragilariopsis</taxon>
    </lineage>
</organism>
<gene>
    <name evidence="3" type="ORF">FRACYDRAFT_238202</name>
</gene>
<feature type="chain" id="PRO_5009193130" evidence="2">
    <location>
        <begin position="21"/>
        <end position="127"/>
    </location>
</feature>
<evidence type="ECO:0000256" key="2">
    <source>
        <dbReference type="SAM" id="SignalP"/>
    </source>
</evidence>
<feature type="compositionally biased region" description="Basic and acidic residues" evidence="1">
    <location>
        <begin position="52"/>
        <end position="103"/>
    </location>
</feature>
<evidence type="ECO:0000256" key="1">
    <source>
        <dbReference type="SAM" id="MobiDB-lite"/>
    </source>
</evidence>
<accession>A0A1E7FI08</accession>
<feature type="region of interest" description="Disordered" evidence="1">
    <location>
        <begin position="50"/>
        <end position="127"/>
    </location>
</feature>
<dbReference type="Proteomes" id="UP000095751">
    <property type="component" value="Unassembled WGS sequence"/>
</dbReference>